<sequence>MKTQHGGQVRKRVSLTLKRACASSQSGSDLQKELRLEIPACGWRAVYYGMSAGFGLARFSAGGSARPRICGAGIHRREQEHEREEVAAVCSHHRSCTTDPTAGSQQRMQRRRGFLLALTHAPGTRVSHDRRFPVPTTKNSSLCSSFSCDHLLHSSHVEDFHIRSEPMRNVHACFSIMSLNLQGPSAIYIYIYIYMQVM</sequence>
<name>A0AA88NHY3_TACVA</name>
<comment type="caution">
    <text evidence="2">The sequence shown here is derived from an EMBL/GenBank/DDBJ whole genome shotgun (WGS) entry which is preliminary data.</text>
</comment>
<feature type="transmembrane region" description="Helical" evidence="1">
    <location>
        <begin position="172"/>
        <end position="195"/>
    </location>
</feature>
<dbReference type="AlphaFoldDB" id="A0AA88NHY3"/>
<proteinExistence type="predicted"/>
<gene>
    <name evidence="2" type="ORF">Q7C36_004151</name>
</gene>
<evidence type="ECO:0000313" key="2">
    <source>
        <dbReference type="EMBL" id="KAK2859985.1"/>
    </source>
</evidence>
<dbReference type="Proteomes" id="UP001187315">
    <property type="component" value="Unassembled WGS sequence"/>
</dbReference>
<keyword evidence="1" id="KW-0812">Transmembrane</keyword>
<keyword evidence="1" id="KW-1133">Transmembrane helix</keyword>
<dbReference type="EMBL" id="JAVHJS010000004">
    <property type="protein sequence ID" value="KAK2859985.1"/>
    <property type="molecule type" value="Genomic_DNA"/>
</dbReference>
<evidence type="ECO:0000256" key="1">
    <source>
        <dbReference type="SAM" id="Phobius"/>
    </source>
</evidence>
<keyword evidence="1" id="KW-0472">Membrane</keyword>
<protein>
    <submittedName>
        <fullName evidence="2">Uncharacterized protein</fullName>
    </submittedName>
</protein>
<reference evidence="2" key="1">
    <citation type="submission" date="2023-08" db="EMBL/GenBank/DDBJ databases">
        <title>Pelteobagrus vachellii genome.</title>
        <authorList>
            <person name="Liu H."/>
        </authorList>
    </citation>
    <scope>NUCLEOTIDE SEQUENCE</scope>
    <source>
        <strain evidence="2">PRFRI_2022a</strain>
        <tissue evidence="2">Muscle</tissue>
    </source>
</reference>
<keyword evidence="3" id="KW-1185">Reference proteome</keyword>
<organism evidence="2 3">
    <name type="scientific">Tachysurus vachellii</name>
    <name type="common">Darkbarbel catfish</name>
    <name type="synonym">Pelteobagrus vachellii</name>
    <dbReference type="NCBI Taxonomy" id="175792"/>
    <lineage>
        <taxon>Eukaryota</taxon>
        <taxon>Metazoa</taxon>
        <taxon>Chordata</taxon>
        <taxon>Craniata</taxon>
        <taxon>Vertebrata</taxon>
        <taxon>Euteleostomi</taxon>
        <taxon>Actinopterygii</taxon>
        <taxon>Neopterygii</taxon>
        <taxon>Teleostei</taxon>
        <taxon>Ostariophysi</taxon>
        <taxon>Siluriformes</taxon>
        <taxon>Bagridae</taxon>
        <taxon>Tachysurus</taxon>
    </lineage>
</organism>
<evidence type="ECO:0000313" key="3">
    <source>
        <dbReference type="Proteomes" id="UP001187315"/>
    </source>
</evidence>
<accession>A0AA88NHY3</accession>